<accession>A0ABP0R6Y0</accession>
<feature type="transmembrane region" description="Helical" evidence="6">
    <location>
        <begin position="239"/>
        <end position="260"/>
    </location>
</feature>
<keyword evidence="4 6" id="KW-0472">Membrane</keyword>
<evidence type="ECO:0000256" key="4">
    <source>
        <dbReference type="ARBA" id="ARBA00023136"/>
    </source>
</evidence>
<keyword evidence="9" id="KW-1185">Reference proteome</keyword>
<feature type="region of interest" description="Disordered" evidence="5">
    <location>
        <begin position="97"/>
        <end position="163"/>
    </location>
</feature>
<dbReference type="InterPro" id="IPR005821">
    <property type="entry name" value="Ion_trans_dom"/>
</dbReference>
<reference evidence="8 9" key="1">
    <citation type="submission" date="2024-02" db="EMBL/GenBank/DDBJ databases">
        <authorList>
            <person name="Chen Y."/>
            <person name="Shah S."/>
            <person name="Dougan E. K."/>
            <person name="Thang M."/>
            <person name="Chan C."/>
        </authorList>
    </citation>
    <scope>NUCLEOTIDE SEQUENCE [LARGE SCALE GENOMIC DNA]</scope>
</reference>
<dbReference type="InterPro" id="IPR043203">
    <property type="entry name" value="VGCC_Ca_Na"/>
</dbReference>
<keyword evidence="2 6" id="KW-0812">Transmembrane</keyword>
<dbReference type="Gene3D" id="1.20.120.350">
    <property type="entry name" value="Voltage-gated potassium channels. Chain C"/>
    <property type="match status" value="1"/>
</dbReference>
<evidence type="ECO:0000256" key="1">
    <source>
        <dbReference type="ARBA" id="ARBA00004141"/>
    </source>
</evidence>
<comment type="subcellular location">
    <subcellularLocation>
        <location evidence="1">Membrane</location>
        <topology evidence="1">Multi-pass membrane protein</topology>
    </subcellularLocation>
</comment>
<keyword evidence="3 6" id="KW-1133">Transmembrane helix</keyword>
<dbReference type="SUPFAM" id="SSF81324">
    <property type="entry name" value="Voltage-gated potassium channels"/>
    <property type="match status" value="1"/>
</dbReference>
<evidence type="ECO:0000259" key="7">
    <source>
        <dbReference type="Pfam" id="PF00520"/>
    </source>
</evidence>
<dbReference type="PANTHER" id="PTHR10037">
    <property type="entry name" value="VOLTAGE-GATED CATION CHANNEL CALCIUM AND SODIUM"/>
    <property type="match status" value="1"/>
</dbReference>
<gene>
    <name evidence="8" type="ORF">CCMP2556_LOCUS45323</name>
</gene>
<evidence type="ECO:0000256" key="5">
    <source>
        <dbReference type="SAM" id="MobiDB-lite"/>
    </source>
</evidence>
<dbReference type="Proteomes" id="UP001642484">
    <property type="component" value="Unassembled WGS sequence"/>
</dbReference>
<feature type="transmembrane region" description="Helical" evidence="6">
    <location>
        <begin position="418"/>
        <end position="445"/>
    </location>
</feature>
<feature type="transmembrane region" description="Helical" evidence="6">
    <location>
        <begin position="331"/>
        <end position="357"/>
    </location>
</feature>
<feature type="domain" description="Ion transport" evidence="7">
    <location>
        <begin position="203"/>
        <end position="444"/>
    </location>
</feature>
<evidence type="ECO:0000313" key="9">
    <source>
        <dbReference type="Proteomes" id="UP001642484"/>
    </source>
</evidence>
<proteinExistence type="predicted"/>
<evidence type="ECO:0000256" key="3">
    <source>
        <dbReference type="ARBA" id="ARBA00022989"/>
    </source>
</evidence>
<protein>
    <recommendedName>
        <fullName evidence="7">Ion transport domain-containing protein</fullName>
    </recommendedName>
</protein>
<name>A0ABP0R6Y0_9DINO</name>
<sequence>MGDDSMAAQICERVVHEMRETLSGHHAELVRICEEMNVELSALKSLAAEPRLEAVRSDELPSLGEGAKIPGRQVRVLAPAAPALVLPHEVHYDAVEGMASGKPEPPEPVKVVRKSNKSNKSENSQARARPSGKSGQSAGFEESVIPNGTTDKSRARKSRWWVPDQEKNMKHRQAYRKVTVQQMSNVGRIQKLHLQLKLLLNSHWFELGSMLLIISNVVFCGIEVELLSGDPSLETQRSLDIAGVMYNVIFLIEFLLLVVGNGVKEHFTNAEWAWHVFDAVVVFFGVVEVILYCLQSGGNFSAEYVRVVRLVKIFRVLRVVRVLRALRGLRLLLLSLVHTIRSLVWTLSLLLVILWFFGIVFTTAANEHGSDEHGSEQSVLLEKYYGSLAKTIFTLFKCSCNGMDWYDAVEVLEHLDQAWLWVGFFLCYICFNYFALLNIITGVFCHSAITGAFKNEDVVFDELQVHKGIQARRLMELWDLMDLEGFGSLDASRFAEAFEDEAIPLGLEVLGIKETRSSTQSQFGLDLLDYSDSRVRDGRSFGEWMGALGARAVKHIGTARSRRARVRSSPSASSRLACASRGKRRRWMWPSSGRSSTARLQAEASHLQPLRGRLAEIALAALI</sequence>
<dbReference type="PANTHER" id="PTHR10037:SF62">
    <property type="entry name" value="SODIUM CHANNEL PROTEIN 60E"/>
    <property type="match status" value="1"/>
</dbReference>
<dbReference type="EMBL" id="CAXAMN010025428">
    <property type="protein sequence ID" value="CAK9095106.1"/>
    <property type="molecule type" value="Genomic_DNA"/>
</dbReference>
<comment type="caution">
    <text evidence="8">The sequence shown here is derived from an EMBL/GenBank/DDBJ whole genome shotgun (WGS) entry which is preliminary data.</text>
</comment>
<evidence type="ECO:0000256" key="6">
    <source>
        <dbReference type="SAM" id="Phobius"/>
    </source>
</evidence>
<dbReference type="InterPro" id="IPR027359">
    <property type="entry name" value="Volt_channel_dom_sf"/>
</dbReference>
<organism evidence="8 9">
    <name type="scientific">Durusdinium trenchii</name>
    <dbReference type="NCBI Taxonomy" id="1381693"/>
    <lineage>
        <taxon>Eukaryota</taxon>
        <taxon>Sar</taxon>
        <taxon>Alveolata</taxon>
        <taxon>Dinophyceae</taxon>
        <taxon>Suessiales</taxon>
        <taxon>Symbiodiniaceae</taxon>
        <taxon>Durusdinium</taxon>
    </lineage>
</organism>
<dbReference type="Pfam" id="PF00520">
    <property type="entry name" value="Ion_trans"/>
    <property type="match status" value="1"/>
</dbReference>
<dbReference type="Gene3D" id="1.10.287.70">
    <property type="match status" value="1"/>
</dbReference>
<feature type="transmembrane region" description="Helical" evidence="6">
    <location>
        <begin position="272"/>
        <end position="294"/>
    </location>
</feature>
<evidence type="ECO:0000256" key="2">
    <source>
        <dbReference type="ARBA" id="ARBA00022692"/>
    </source>
</evidence>
<evidence type="ECO:0000313" key="8">
    <source>
        <dbReference type="EMBL" id="CAK9095106.1"/>
    </source>
</evidence>